<dbReference type="Proteomes" id="UP001230051">
    <property type="component" value="Unassembled WGS sequence"/>
</dbReference>
<evidence type="ECO:0000256" key="1">
    <source>
        <dbReference type="ARBA" id="ARBA00022737"/>
    </source>
</evidence>
<dbReference type="SMART" id="SM00248">
    <property type="entry name" value="ANK"/>
    <property type="match status" value="2"/>
</dbReference>
<organism evidence="7 8">
    <name type="scientific">Acipenser oxyrinchus oxyrinchus</name>
    <dbReference type="NCBI Taxonomy" id="40147"/>
    <lineage>
        <taxon>Eukaryota</taxon>
        <taxon>Metazoa</taxon>
        <taxon>Chordata</taxon>
        <taxon>Craniata</taxon>
        <taxon>Vertebrata</taxon>
        <taxon>Euteleostomi</taxon>
        <taxon>Actinopterygii</taxon>
        <taxon>Chondrostei</taxon>
        <taxon>Acipenseriformes</taxon>
        <taxon>Acipenseridae</taxon>
        <taxon>Acipenser</taxon>
    </lineage>
</organism>
<accession>A0AAD8FXT2</accession>
<comment type="similarity">
    <text evidence="3">Belongs to the SOWAH family.</text>
</comment>
<dbReference type="SUPFAM" id="SSF48403">
    <property type="entry name" value="Ankyrin repeat"/>
    <property type="match status" value="1"/>
</dbReference>
<dbReference type="InterPro" id="IPR058889">
    <property type="entry name" value="WHD_SOWAHA-C"/>
</dbReference>
<evidence type="ECO:0000256" key="2">
    <source>
        <dbReference type="ARBA" id="ARBA00023043"/>
    </source>
</evidence>
<feature type="repeat" description="ANK" evidence="4">
    <location>
        <begin position="390"/>
        <end position="422"/>
    </location>
</feature>
<sequence>MDLTQESVLTFLLNEGGQVKNSELLNNFKSLFNVGNPDERKQNRELFKRFVNNVAVVKDEEGVKYVVVRKKYLPFVKEVSEVPAQHSDLGGSSECLNNLSCDIGGDQSREGEAGKIFRSDLHNKNLAAFPNAADSVLGEKSIDHTFNANTSATLIGRRSQDLSDTENTGVIDVEEGKPLCTTQAVSAEKTVEFKEPTVPGDLKRLVDKKGNASIFAIVAVPDIPTSQSQPSHTCDNKVESMLLKYNQDGTYNKGATAQGAQRTAQKPYMLPLRCPPPEVDFKKQVEEQVVLIPKEDKEKALVTLQAERDAYMSPRMKRRQIEEATSASSPHLKRISKTLKQGEEPRYSDMVPLDPVEHEWLVKAAAGHWNQIYGLLLRDTNLAEKKDFMSGFTALHWAAKSGNIDMVTKIIDVSSRRNTKLDVNSKTYGGYTPLHIAALHGHEDVLSMLVLDYQAKSNIRDYSGKKPYHYLSKGASFQVRQLLGDPQTLQQQSAPLKKPTKVSHSILSSTNSFLGALSEDGHVSELPKGFKPPSLSKLFNPPTVYKKKSKPRSNFASVSEEHDDEKEDIVKRRPISELFL</sequence>
<feature type="repeat" description="ANK" evidence="4">
    <location>
        <begin position="429"/>
        <end position="462"/>
    </location>
</feature>
<dbReference type="AlphaFoldDB" id="A0AAD8FXT2"/>
<evidence type="ECO:0000256" key="3">
    <source>
        <dbReference type="ARBA" id="ARBA00038122"/>
    </source>
</evidence>
<evidence type="ECO:0000256" key="5">
    <source>
        <dbReference type="SAM" id="MobiDB-lite"/>
    </source>
</evidence>
<dbReference type="InterPro" id="IPR036770">
    <property type="entry name" value="Ankyrin_rpt-contain_sf"/>
</dbReference>
<proteinExistence type="inferred from homology"/>
<evidence type="ECO:0000313" key="7">
    <source>
        <dbReference type="EMBL" id="KAK1161190.1"/>
    </source>
</evidence>
<dbReference type="EMBL" id="JAGXEW010000019">
    <property type="protein sequence ID" value="KAK1161190.1"/>
    <property type="molecule type" value="Genomic_DNA"/>
</dbReference>
<dbReference type="PROSITE" id="PS50088">
    <property type="entry name" value="ANK_REPEAT"/>
    <property type="match status" value="2"/>
</dbReference>
<evidence type="ECO:0000256" key="4">
    <source>
        <dbReference type="PROSITE-ProRule" id="PRU00023"/>
    </source>
</evidence>
<protein>
    <recommendedName>
        <fullName evidence="6">SOWAHA-C winged helix-turn-helix domain-containing protein</fullName>
    </recommendedName>
</protein>
<dbReference type="PANTHER" id="PTHR14491:SF2">
    <property type="entry name" value="ANKYRIN REPEAT DOMAIN-CONTAINING PROTEIN SOWAHA"/>
    <property type="match status" value="1"/>
</dbReference>
<dbReference type="Pfam" id="PF12796">
    <property type="entry name" value="Ank_2"/>
    <property type="match status" value="1"/>
</dbReference>
<dbReference type="InterPro" id="IPR002110">
    <property type="entry name" value="Ankyrin_rpt"/>
</dbReference>
<dbReference type="PROSITE" id="PS50297">
    <property type="entry name" value="ANK_REP_REGION"/>
    <property type="match status" value="2"/>
</dbReference>
<dbReference type="Pfam" id="PF25877">
    <property type="entry name" value="WHD_SOWAH"/>
    <property type="match status" value="1"/>
</dbReference>
<gene>
    <name evidence="7" type="ORF">AOXY_G20119</name>
</gene>
<keyword evidence="2 4" id="KW-0040">ANK repeat</keyword>
<keyword evidence="8" id="KW-1185">Reference proteome</keyword>
<feature type="region of interest" description="Disordered" evidence="5">
    <location>
        <begin position="541"/>
        <end position="568"/>
    </location>
</feature>
<feature type="region of interest" description="Disordered" evidence="5">
    <location>
        <begin position="321"/>
        <end position="343"/>
    </location>
</feature>
<dbReference type="PANTHER" id="PTHR14491">
    <property type="entry name" value="SOSONDOWAH, ISOFORM G"/>
    <property type="match status" value="1"/>
</dbReference>
<name>A0AAD8FXT2_ACIOX</name>
<reference evidence="7" key="1">
    <citation type="submission" date="2022-02" db="EMBL/GenBank/DDBJ databases">
        <title>Atlantic sturgeon de novo genome assembly.</title>
        <authorList>
            <person name="Stock M."/>
            <person name="Klopp C."/>
            <person name="Guiguen Y."/>
            <person name="Cabau C."/>
            <person name="Parinello H."/>
            <person name="Santidrian Yebra-Pimentel E."/>
            <person name="Kuhl H."/>
            <person name="Dirks R.P."/>
            <person name="Guessner J."/>
            <person name="Wuertz S."/>
            <person name="Du K."/>
            <person name="Schartl M."/>
        </authorList>
    </citation>
    <scope>NUCLEOTIDE SEQUENCE</scope>
    <source>
        <strain evidence="7">STURGEONOMICS-FGT-2020</strain>
        <tissue evidence="7">Whole blood</tissue>
    </source>
</reference>
<evidence type="ECO:0000313" key="8">
    <source>
        <dbReference type="Proteomes" id="UP001230051"/>
    </source>
</evidence>
<comment type="caution">
    <text evidence="7">The sequence shown here is derived from an EMBL/GenBank/DDBJ whole genome shotgun (WGS) entry which is preliminary data.</text>
</comment>
<evidence type="ECO:0000259" key="6">
    <source>
        <dbReference type="Pfam" id="PF25877"/>
    </source>
</evidence>
<dbReference type="Gene3D" id="1.25.40.20">
    <property type="entry name" value="Ankyrin repeat-containing domain"/>
    <property type="match status" value="1"/>
</dbReference>
<feature type="domain" description="SOWAHA-C winged helix-turn-helix" evidence="6">
    <location>
        <begin position="2"/>
        <end position="86"/>
    </location>
</feature>
<keyword evidence="1" id="KW-0677">Repeat</keyword>